<keyword evidence="1" id="KW-0732">Signal</keyword>
<dbReference type="EMBL" id="UYRS01001103">
    <property type="protein sequence ID" value="VDK24459.1"/>
    <property type="molecule type" value="Genomic_DNA"/>
</dbReference>
<keyword evidence="3" id="KW-1185">Reference proteome</keyword>
<evidence type="ECO:0000313" key="4">
    <source>
        <dbReference type="WBParaSite" id="TASK_0000215501-mRNA-1"/>
    </source>
</evidence>
<reference evidence="2 3" key="2">
    <citation type="submission" date="2018-11" db="EMBL/GenBank/DDBJ databases">
        <authorList>
            <consortium name="Pathogen Informatics"/>
        </authorList>
    </citation>
    <scope>NUCLEOTIDE SEQUENCE [LARGE SCALE GENOMIC DNA]</scope>
</reference>
<evidence type="ECO:0000256" key="1">
    <source>
        <dbReference type="SAM" id="SignalP"/>
    </source>
</evidence>
<reference evidence="4" key="1">
    <citation type="submission" date="2017-02" db="UniProtKB">
        <authorList>
            <consortium name="WormBaseParasite"/>
        </authorList>
    </citation>
    <scope>IDENTIFICATION</scope>
</reference>
<feature type="signal peptide" evidence="1">
    <location>
        <begin position="1"/>
        <end position="26"/>
    </location>
</feature>
<gene>
    <name evidence="2" type="ORF">TASK_LOCUS2156</name>
</gene>
<accession>A0A0R3VXL1</accession>
<protein>
    <submittedName>
        <fullName evidence="4">Secreted protein</fullName>
    </submittedName>
</protein>
<feature type="chain" id="PRO_5043132493" evidence="1">
    <location>
        <begin position="27"/>
        <end position="80"/>
    </location>
</feature>
<proteinExistence type="predicted"/>
<evidence type="ECO:0000313" key="2">
    <source>
        <dbReference type="EMBL" id="VDK24459.1"/>
    </source>
</evidence>
<dbReference type="WBParaSite" id="TASK_0000215501-mRNA-1">
    <property type="protein sequence ID" value="TASK_0000215501-mRNA-1"/>
    <property type="gene ID" value="TASK_0000215501"/>
</dbReference>
<dbReference type="AlphaFoldDB" id="A0A0R3VXL1"/>
<dbReference type="Proteomes" id="UP000282613">
    <property type="component" value="Unassembled WGS sequence"/>
</dbReference>
<evidence type="ECO:0000313" key="3">
    <source>
        <dbReference type="Proteomes" id="UP000282613"/>
    </source>
</evidence>
<name>A0A0R3VXL1_TAEAS</name>
<organism evidence="4">
    <name type="scientific">Taenia asiatica</name>
    <name type="common">Asian tapeworm</name>
    <dbReference type="NCBI Taxonomy" id="60517"/>
    <lineage>
        <taxon>Eukaryota</taxon>
        <taxon>Metazoa</taxon>
        <taxon>Spiralia</taxon>
        <taxon>Lophotrochozoa</taxon>
        <taxon>Platyhelminthes</taxon>
        <taxon>Cestoda</taxon>
        <taxon>Eucestoda</taxon>
        <taxon>Cyclophyllidea</taxon>
        <taxon>Taeniidae</taxon>
        <taxon>Taenia</taxon>
    </lineage>
</organism>
<sequence length="80" mass="8805">MLLIALLNLRFIGFILLLHTAVTTFASTKVGRVVEDLEGIRSAFSYKGDFGNDMWKIMPLSAVSSCFTPNISSDFDGKES</sequence>